<organism evidence="1 2">
    <name type="scientific">Nephila pilipes</name>
    <name type="common">Giant wood spider</name>
    <name type="synonym">Nephila maculata</name>
    <dbReference type="NCBI Taxonomy" id="299642"/>
    <lineage>
        <taxon>Eukaryota</taxon>
        <taxon>Metazoa</taxon>
        <taxon>Ecdysozoa</taxon>
        <taxon>Arthropoda</taxon>
        <taxon>Chelicerata</taxon>
        <taxon>Arachnida</taxon>
        <taxon>Araneae</taxon>
        <taxon>Araneomorphae</taxon>
        <taxon>Entelegynae</taxon>
        <taxon>Araneoidea</taxon>
        <taxon>Nephilidae</taxon>
        <taxon>Nephila</taxon>
    </lineage>
</organism>
<gene>
    <name evidence="1" type="primary">AVEN_236666_1</name>
    <name evidence="1" type="ORF">NPIL_299631</name>
</gene>
<sequence length="238" mass="27983">MGDVKAQLFADDLYLYLFHQTKLIEKLPCSYKSQKSEFREEIGRAVLYFMHSYHDLSKRFLQSFLDDIMKSKENFILYLKLYCSSHHSNQHIFDKFLIVCSFLLEMTLFCRSKGDSGFIFFAPMCWVEFFDEELRGEFYLEGGWQELISHIKTKGYDSLSKNMILKMNHFWIAYEIEEKFSELSKDASVQECIYSNEKEIHENVLGEGNSSEFNNQEKGTLHLKKSFNSGDSALESTL</sequence>
<evidence type="ECO:0000313" key="2">
    <source>
        <dbReference type="Proteomes" id="UP000887013"/>
    </source>
</evidence>
<evidence type="ECO:0000313" key="1">
    <source>
        <dbReference type="EMBL" id="GFS78318.1"/>
    </source>
</evidence>
<protein>
    <submittedName>
        <fullName evidence="1">Uncharacterized protein</fullName>
    </submittedName>
</protein>
<dbReference type="AlphaFoldDB" id="A0A8X6T6Z8"/>
<reference evidence="1" key="1">
    <citation type="submission" date="2020-08" db="EMBL/GenBank/DDBJ databases">
        <title>Multicomponent nature underlies the extraordinary mechanical properties of spider dragline silk.</title>
        <authorList>
            <person name="Kono N."/>
            <person name="Nakamura H."/>
            <person name="Mori M."/>
            <person name="Yoshida Y."/>
            <person name="Ohtoshi R."/>
            <person name="Malay A.D."/>
            <person name="Moran D.A.P."/>
            <person name="Tomita M."/>
            <person name="Numata K."/>
            <person name="Arakawa K."/>
        </authorList>
    </citation>
    <scope>NUCLEOTIDE SEQUENCE</scope>
</reference>
<dbReference type="Proteomes" id="UP000887013">
    <property type="component" value="Unassembled WGS sequence"/>
</dbReference>
<dbReference type="OrthoDB" id="10409794at2759"/>
<dbReference type="EMBL" id="BMAW01097174">
    <property type="protein sequence ID" value="GFS78318.1"/>
    <property type="molecule type" value="Genomic_DNA"/>
</dbReference>
<keyword evidence="2" id="KW-1185">Reference proteome</keyword>
<name>A0A8X6T6Z8_NEPPI</name>
<accession>A0A8X6T6Z8</accession>
<comment type="caution">
    <text evidence="1">The sequence shown here is derived from an EMBL/GenBank/DDBJ whole genome shotgun (WGS) entry which is preliminary data.</text>
</comment>
<proteinExistence type="predicted"/>